<proteinExistence type="inferred from homology"/>
<accession>A0ABM7VGF3</accession>
<feature type="transmembrane region" description="Helical" evidence="6">
    <location>
        <begin position="127"/>
        <end position="146"/>
    </location>
</feature>
<evidence type="ECO:0000313" key="8">
    <source>
        <dbReference type="Proteomes" id="UP001354989"/>
    </source>
</evidence>
<evidence type="ECO:0000256" key="1">
    <source>
        <dbReference type="ARBA" id="ARBA00004141"/>
    </source>
</evidence>
<evidence type="ECO:0000256" key="3">
    <source>
        <dbReference type="ARBA" id="ARBA00022692"/>
    </source>
</evidence>
<evidence type="ECO:0000313" key="7">
    <source>
        <dbReference type="EMBL" id="BDD00022.1"/>
    </source>
</evidence>
<comment type="similarity">
    <text evidence="2">Belongs to the CcmB/CycW/HelB family.</text>
</comment>
<evidence type="ECO:0000256" key="4">
    <source>
        <dbReference type="ARBA" id="ARBA00022989"/>
    </source>
</evidence>
<feature type="transmembrane region" description="Helical" evidence="6">
    <location>
        <begin position="196"/>
        <end position="217"/>
    </location>
</feature>
<comment type="subcellular location">
    <subcellularLocation>
        <location evidence="1">Membrane</location>
        <topology evidence="1">Multi-pass membrane protein</topology>
    </subcellularLocation>
</comment>
<name>A0ABM7VGF3_9BACT</name>
<feature type="transmembrane region" description="Helical" evidence="6">
    <location>
        <begin position="158"/>
        <end position="176"/>
    </location>
</feature>
<feature type="transmembrane region" description="Helical" evidence="6">
    <location>
        <begin position="53"/>
        <end position="72"/>
    </location>
</feature>
<dbReference type="InterPro" id="IPR003544">
    <property type="entry name" value="Cyt_c_biogenesis_CcmB"/>
</dbReference>
<feature type="transmembrane region" description="Helical" evidence="6">
    <location>
        <begin position="92"/>
        <end position="115"/>
    </location>
</feature>
<dbReference type="EMBL" id="AP025292">
    <property type="protein sequence ID" value="BDD00022.1"/>
    <property type="molecule type" value="Genomic_DNA"/>
</dbReference>
<keyword evidence="4 6" id="KW-1133">Transmembrane helix</keyword>
<evidence type="ECO:0000256" key="6">
    <source>
        <dbReference type="SAM" id="Phobius"/>
    </source>
</evidence>
<sequence>MQISALISRELKMEWRQKYALNGLLLYVGSTVFICYLSFHMQSGAMTVPIWNALFWIILLFAGINAVAKSFLQESEGRNLYWYQLVAPEYIIIAKGIYNTLLLLTLGLVALLFYATVLGNPIMNYPVFISTLILGLTGFSFTLTMVSGIAAKAQNSGTLMAILAFPVIIPILLMALKLSKGALLGVNFTDSIPHLLTLLAVDVIVAAISIILFPYLWRS</sequence>
<protein>
    <submittedName>
        <fullName evidence="7">Cytochrome C biogenesis protein CcmB</fullName>
    </submittedName>
</protein>
<keyword evidence="5 6" id="KW-0472">Membrane</keyword>
<dbReference type="RefSeq" id="WP_332922424.1">
    <property type="nucleotide sequence ID" value="NZ_AP025292.1"/>
</dbReference>
<organism evidence="7 8">
    <name type="scientific">Persicobacter psychrovividus</name>
    <dbReference type="NCBI Taxonomy" id="387638"/>
    <lineage>
        <taxon>Bacteria</taxon>
        <taxon>Pseudomonadati</taxon>
        <taxon>Bacteroidota</taxon>
        <taxon>Cytophagia</taxon>
        <taxon>Cytophagales</taxon>
        <taxon>Persicobacteraceae</taxon>
        <taxon>Persicobacter</taxon>
    </lineage>
</organism>
<keyword evidence="8" id="KW-1185">Reference proteome</keyword>
<dbReference type="Proteomes" id="UP001354989">
    <property type="component" value="Chromosome"/>
</dbReference>
<reference evidence="7 8" key="1">
    <citation type="submission" date="2021-12" db="EMBL/GenBank/DDBJ databases">
        <title>Genome sequencing of bacteria with rrn-lacking chromosome and rrn-plasmid.</title>
        <authorList>
            <person name="Anda M."/>
            <person name="Iwasaki W."/>
        </authorList>
    </citation>
    <scope>NUCLEOTIDE SEQUENCE [LARGE SCALE GENOMIC DNA]</scope>
    <source>
        <strain evidence="7 8">NBRC 101262</strain>
    </source>
</reference>
<gene>
    <name evidence="7" type="ORF">PEPS_23020</name>
</gene>
<evidence type="ECO:0000256" key="5">
    <source>
        <dbReference type="ARBA" id="ARBA00023136"/>
    </source>
</evidence>
<feature type="transmembrane region" description="Helical" evidence="6">
    <location>
        <begin position="21"/>
        <end position="41"/>
    </location>
</feature>
<evidence type="ECO:0000256" key="2">
    <source>
        <dbReference type="ARBA" id="ARBA00010544"/>
    </source>
</evidence>
<keyword evidence="3 6" id="KW-0812">Transmembrane</keyword>
<dbReference type="Pfam" id="PF03379">
    <property type="entry name" value="CcmB"/>
    <property type="match status" value="1"/>
</dbReference>